<comment type="caution">
    <text evidence="1">The sequence shown here is derived from an EMBL/GenBank/DDBJ whole genome shotgun (WGS) entry which is preliminary data.</text>
</comment>
<dbReference type="Proteomes" id="UP000007129">
    <property type="component" value="Unassembled WGS sequence"/>
</dbReference>
<organism evidence="1 2">
    <name type="scientific">Macrophomina phaseolina (strain MS6)</name>
    <name type="common">Charcoal rot fungus</name>
    <dbReference type="NCBI Taxonomy" id="1126212"/>
    <lineage>
        <taxon>Eukaryota</taxon>
        <taxon>Fungi</taxon>
        <taxon>Dikarya</taxon>
        <taxon>Ascomycota</taxon>
        <taxon>Pezizomycotina</taxon>
        <taxon>Dothideomycetes</taxon>
        <taxon>Dothideomycetes incertae sedis</taxon>
        <taxon>Botryosphaeriales</taxon>
        <taxon>Botryosphaeriaceae</taxon>
        <taxon>Macrophomina</taxon>
    </lineage>
</organism>
<dbReference type="AlphaFoldDB" id="K2SXQ4"/>
<gene>
    <name evidence="1" type="ORF">MPH_01337</name>
</gene>
<dbReference type="VEuPathDB" id="FungiDB:MPH_01337"/>
<reference evidence="1 2" key="1">
    <citation type="journal article" date="2012" name="BMC Genomics">
        <title>Tools to kill: Genome of one of the most destructive plant pathogenic fungi Macrophomina phaseolina.</title>
        <authorList>
            <person name="Islam M.S."/>
            <person name="Haque M.S."/>
            <person name="Islam M.M."/>
            <person name="Emdad E.M."/>
            <person name="Halim A."/>
            <person name="Hossen Q.M.M."/>
            <person name="Hossain M.Z."/>
            <person name="Ahmed B."/>
            <person name="Rahim S."/>
            <person name="Rahman M.S."/>
            <person name="Alam M.M."/>
            <person name="Hou S."/>
            <person name="Wan X."/>
            <person name="Saito J.A."/>
            <person name="Alam M."/>
        </authorList>
    </citation>
    <scope>NUCLEOTIDE SEQUENCE [LARGE SCALE GENOMIC DNA]</scope>
    <source>
        <strain evidence="1 2">MS6</strain>
    </source>
</reference>
<evidence type="ECO:0000313" key="2">
    <source>
        <dbReference type="Proteomes" id="UP000007129"/>
    </source>
</evidence>
<proteinExistence type="predicted"/>
<accession>K2SXQ4</accession>
<dbReference type="HOGENOM" id="CLU_2184461_0_0_1"/>
<dbReference type="InParanoid" id="K2SXQ4"/>
<evidence type="ECO:0000313" key="1">
    <source>
        <dbReference type="EMBL" id="EKG21345.1"/>
    </source>
</evidence>
<name>K2SXQ4_MACPH</name>
<protein>
    <submittedName>
        <fullName evidence="1">Uncharacterized protein</fullName>
    </submittedName>
</protein>
<sequence>MYVLPEYRIVIANACCSYWLKQYRIPLWTRRGPDGIRCLASHYPLLLMALQNLFNGERYKRPIEQLPQTGDVRQLRFGINPLGIGLMPNRFRIHPRCGTRSIPFTSDLE</sequence>
<dbReference type="EMBL" id="AHHD01000052">
    <property type="protein sequence ID" value="EKG21345.1"/>
    <property type="molecule type" value="Genomic_DNA"/>
</dbReference>